<evidence type="ECO:0000313" key="1">
    <source>
        <dbReference type="EMBL" id="GBP73604.1"/>
    </source>
</evidence>
<evidence type="ECO:0000313" key="2">
    <source>
        <dbReference type="Proteomes" id="UP000299102"/>
    </source>
</evidence>
<protein>
    <submittedName>
        <fullName evidence="1">Beta-1,3-glucan-binding protein</fullName>
    </submittedName>
</protein>
<gene>
    <name evidence="1" type="ORF">EVAR_49226_1</name>
</gene>
<reference evidence="1 2" key="1">
    <citation type="journal article" date="2019" name="Commun. Biol.">
        <title>The bagworm genome reveals a unique fibroin gene that provides high tensile strength.</title>
        <authorList>
            <person name="Kono N."/>
            <person name="Nakamura H."/>
            <person name="Ohtoshi R."/>
            <person name="Tomita M."/>
            <person name="Numata K."/>
            <person name="Arakawa K."/>
        </authorList>
    </citation>
    <scope>NUCLEOTIDE SEQUENCE [LARGE SCALE GENOMIC DNA]</scope>
</reference>
<sequence>MSEATADCALASHRSEAGRGGFDLSVAKDFYIIMNLAVGGTNGFFPDGVSNPSPKPWWNGSPTAPLDFWNAQGAWLPTWNLNVNDGQDASLQVDYVRVWAL</sequence>
<dbReference type="Gene3D" id="2.60.120.200">
    <property type="match status" value="1"/>
</dbReference>
<comment type="caution">
    <text evidence="1">The sequence shown here is derived from an EMBL/GenBank/DDBJ whole genome shotgun (WGS) entry which is preliminary data.</text>
</comment>
<dbReference type="EMBL" id="BGZK01001180">
    <property type="protein sequence ID" value="GBP73604.1"/>
    <property type="molecule type" value="Genomic_DNA"/>
</dbReference>
<name>A0A4C1YF44_EUMVA</name>
<organism evidence="1 2">
    <name type="scientific">Eumeta variegata</name>
    <name type="common">Bagworm moth</name>
    <name type="synonym">Eumeta japonica</name>
    <dbReference type="NCBI Taxonomy" id="151549"/>
    <lineage>
        <taxon>Eukaryota</taxon>
        <taxon>Metazoa</taxon>
        <taxon>Ecdysozoa</taxon>
        <taxon>Arthropoda</taxon>
        <taxon>Hexapoda</taxon>
        <taxon>Insecta</taxon>
        <taxon>Pterygota</taxon>
        <taxon>Neoptera</taxon>
        <taxon>Endopterygota</taxon>
        <taxon>Lepidoptera</taxon>
        <taxon>Glossata</taxon>
        <taxon>Ditrysia</taxon>
        <taxon>Tineoidea</taxon>
        <taxon>Psychidae</taxon>
        <taxon>Oiketicinae</taxon>
        <taxon>Eumeta</taxon>
    </lineage>
</organism>
<accession>A0A4C1YF44</accession>
<dbReference type="STRING" id="151549.A0A4C1YF44"/>
<dbReference type="Proteomes" id="UP000299102">
    <property type="component" value="Unassembled WGS sequence"/>
</dbReference>
<dbReference type="SUPFAM" id="SSF49899">
    <property type="entry name" value="Concanavalin A-like lectins/glucanases"/>
    <property type="match status" value="1"/>
</dbReference>
<keyword evidence="2" id="KW-1185">Reference proteome</keyword>
<dbReference type="InterPro" id="IPR013320">
    <property type="entry name" value="ConA-like_dom_sf"/>
</dbReference>
<dbReference type="OrthoDB" id="4781at2759"/>
<proteinExistence type="predicted"/>
<dbReference type="AlphaFoldDB" id="A0A4C1YF44"/>